<reference evidence="1 2" key="1">
    <citation type="submission" date="2014-04" db="EMBL/GenBank/DDBJ databases">
        <authorList>
            <consortium name="DOE Joint Genome Institute"/>
            <person name="Kuo A."/>
            <person name="Gay G."/>
            <person name="Dore J."/>
            <person name="Kohler A."/>
            <person name="Nagy L.G."/>
            <person name="Floudas D."/>
            <person name="Copeland A."/>
            <person name="Barry K.W."/>
            <person name="Cichocki N."/>
            <person name="Veneault-Fourrey C."/>
            <person name="LaButti K."/>
            <person name="Lindquist E.A."/>
            <person name="Lipzen A."/>
            <person name="Lundell T."/>
            <person name="Morin E."/>
            <person name="Murat C."/>
            <person name="Sun H."/>
            <person name="Tunlid A."/>
            <person name="Henrissat B."/>
            <person name="Grigoriev I.V."/>
            <person name="Hibbett D.S."/>
            <person name="Martin F."/>
            <person name="Nordberg H.P."/>
            <person name="Cantor M.N."/>
            <person name="Hua S.X."/>
        </authorList>
    </citation>
    <scope>NUCLEOTIDE SEQUENCE [LARGE SCALE GENOMIC DNA]</scope>
    <source>
        <strain evidence="2">h7</strain>
    </source>
</reference>
<dbReference type="EMBL" id="KN831813">
    <property type="protein sequence ID" value="KIM35835.1"/>
    <property type="molecule type" value="Genomic_DNA"/>
</dbReference>
<evidence type="ECO:0000313" key="2">
    <source>
        <dbReference type="Proteomes" id="UP000053424"/>
    </source>
</evidence>
<dbReference type="AlphaFoldDB" id="A0A0C3BGH7"/>
<protein>
    <submittedName>
        <fullName evidence="1">Uncharacterized protein</fullName>
    </submittedName>
</protein>
<name>A0A0C3BGH7_HEBCY</name>
<organism evidence="1 2">
    <name type="scientific">Hebeloma cylindrosporum</name>
    <dbReference type="NCBI Taxonomy" id="76867"/>
    <lineage>
        <taxon>Eukaryota</taxon>
        <taxon>Fungi</taxon>
        <taxon>Dikarya</taxon>
        <taxon>Basidiomycota</taxon>
        <taxon>Agaricomycotina</taxon>
        <taxon>Agaricomycetes</taxon>
        <taxon>Agaricomycetidae</taxon>
        <taxon>Agaricales</taxon>
        <taxon>Agaricineae</taxon>
        <taxon>Hymenogastraceae</taxon>
        <taxon>Hebeloma</taxon>
    </lineage>
</organism>
<dbReference type="Proteomes" id="UP000053424">
    <property type="component" value="Unassembled WGS sequence"/>
</dbReference>
<sequence>MSDALSRIVDYIAMLGDEYSRETFSNLLGEFLYRILPGHSPENEKVTEVKDFVARFTNATISGTDHRRMVYGLRILDAMISILRSPTIGPVHFENSSVERLSPLEEQLRWELVENATSRFRDYWEGRFGRKRRNRHNLASQLPQTLFQYICGLANRGFLRQEPFTRILLLFMHNFQNRVDLKHGACLVHTFTSPVLFREDADVLYELLEILRYRCRDLFGMNTIVEERQISEQIYKAIYRLGYDTPTLFLGIDQEEIMSGHATSRDVDANEFRRKLFV</sequence>
<keyword evidence="2" id="KW-1185">Reference proteome</keyword>
<evidence type="ECO:0000313" key="1">
    <source>
        <dbReference type="EMBL" id="KIM35835.1"/>
    </source>
</evidence>
<reference evidence="2" key="2">
    <citation type="submission" date="2015-01" db="EMBL/GenBank/DDBJ databases">
        <title>Evolutionary Origins and Diversification of the Mycorrhizal Mutualists.</title>
        <authorList>
            <consortium name="DOE Joint Genome Institute"/>
            <consortium name="Mycorrhizal Genomics Consortium"/>
            <person name="Kohler A."/>
            <person name="Kuo A."/>
            <person name="Nagy L.G."/>
            <person name="Floudas D."/>
            <person name="Copeland A."/>
            <person name="Barry K.W."/>
            <person name="Cichocki N."/>
            <person name="Veneault-Fourrey C."/>
            <person name="LaButti K."/>
            <person name="Lindquist E.A."/>
            <person name="Lipzen A."/>
            <person name="Lundell T."/>
            <person name="Morin E."/>
            <person name="Murat C."/>
            <person name="Riley R."/>
            <person name="Ohm R."/>
            <person name="Sun H."/>
            <person name="Tunlid A."/>
            <person name="Henrissat B."/>
            <person name="Grigoriev I.V."/>
            <person name="Hibbett D.S."/>
            <person name="Martin F."/>
        </authorList>
    </citation>
    <scope>NUCLEOTIDE SEQUENCE [LARGE SCALE GENOMIC DNA]</scope>
    <source>
        <strain evidence="2">h7</strain>
    </source>
</reference>
<accession>A0A0C3BGH7</accession>
<dbReference type="HOGENOM" id="CLU_1180342_0_0_1"/>
<proteinExistence type="predicted"/>
<gene>
    <name evidence="1" type="ORF">M413DRAFT_428335</name>
</gene>